<dbReference type="Gene3D" id="1.10.510.10">
    <property type="entry name" value="Transferase(Phosphotransferase) domain 1"/>
    <property type="match status" value="1"/>
</dbReference>
<dbReference type="SMART" id="SM00220">
    <property type="entry name" value="S_TKc"/>
    <property type="match status" value="1"/>
</dbReference>
<dbReference type="GO" id="GO:0005737">
    <property type="term" value="C:cytoplasm"/>
    <property type="evidence" value="ECO:0007669"/>
    <property type="project" value="UniProtKB-SubCell"/>
</dbReference>
<dbReference type="RefSeq" id="WP_268240680.1">
    <property type="nucleotide sequence ID" value="NZ_BMNB01000023.1"/>
</dbReference>
<evidence type="ECO:0000256" key="2">
    <source>
        <dbReference type="ARBA" id="ARBA00022527"/>
    </source>
</evidence>
<feature type="domain" description="Protein kinase" evidence="9">
    <location>
        <begin position="14"/>
        <end position="277"/>
    </location>
</feature>
<dbReference type="PANTHER" id="PTHR43289">
    <property type="entry name" value="MITOGEN-ACTIVATED PROTEIN KINASE KINASE KINASE 20-RELATED"/>
    <property type="match status" value="1"/>
</dbReference>
<sequence length="381" mass="41954">MGRKVTVDVLNERYRLIELVGEGGMGQLWRAHDETLDRHVAVKLISNLSEAPEAAARLRREARSAARLISPHLAIVLDYGRDARTSRDYVVSEFVPGLNLHQIIRKSGPQEPKQVARWAVQICTALDVVHGAGVYHRDLKPHNVMLTADGLIKLVDFGIAAYAEASDYTRITMSGSIVGSPAYMSPEQVLNAPIDHRSDFYSLGCTLYELLTGRAPFAGTLPAVLLAHAHTPAPAPSLIRAGISQQWDDIILTLLAKDPLQRPQSSVALRQKLEALFENYPTIPLRPQSPRPTSAGIALPAKINRLDKLELPGDEVTTGRVKWWNDTKRFGFLTPDKPGPDVFVHYSMLAPGCYGLFEGQRVSFRVVQLQKGPGAEDVTPI</sequence>
<comment type="subcellular location">
    <subcellularLocation>
        <location evidence="8">Cytoplasm</location>
    </subcellularLocation>
</comment>
<dbReference type="Pfam" id="PF00313">
    <property type="entry name" value="CSD"/>
    <property type="match status" value="1"/>
</dbReference>
<keyword evidence="5" id="KW-0418">Kinase</keyword>
<organism evidence="11 12">
    <name type="scientific">Micromonospora sonchi</name>
    <dbReference type="NCBI Taxonomy" id="1763543"/>
    <lineage>
        <taxon>Bacteria</taxon>
        <taxon>Bacillati</taxon>
        <taxon>Actinomycetota</taxon>
        <taxon>Actinomycetes</taxon>
        <taxon>Micromonosporales</taxon>
        <taxon>Micromonosporaceae</taxon>
        <taxon>Micromonospora</taxon>
    </lineage>
</organism>
<dbReference type="GO" id="GO:0004674">
    <property type="term" value="F:protein serine/threonine kinase activity"/>
    <property type="evidence" value="ECO:0007669"/>
    <property type="project" value="UniProtKB-KW"/>
</dbReference>
<dbReference type="SUPFAM" id="SSF56112">
    <property type="entry name" value="Protein kinase-like (PK-like)"/>
    <property type="match status" value="1"/>
</dbReference>
<dbReference type="AlphaFoldDB" id="A0A917U311"/>
<dbReference type="GO" id="GO:0005524">
    <property type="term" value="F:ATP binding"/>
    <property type="evidence" value="ECO:0007669"/>
    <property type="project" value="UniProtKB-UniRule"/>
</dbReference>
<name>A0A917U311_9ACTN</name>
<evidence type="ECO:0000256" key="6">
    <source>
        <dbReference type="ARBA" id="ARBA00022840"/>
    </source>
</evidence>
<evidence type="ECO:0000256" key="1">
    <source>
        <dbReference type="ARBA" id="ARBA00012513"/>
    </source>
</evidence>
<keyword evidence="6 7" id="KW-0067">ATP-binding</keyword>
<evidence type="ECO:0000259" key="9">
    <source>
        <dbReference type="PROSITE" id="PS50011"/>
    </source>
</evidence>
<protein>
    <recommendedName>
        <fullName evidence="1">non-specific serine/threonine protein kinase</fullName>
        <ecNumber evidence="1">2.7.11.1</ecNumber>
    </recommendedName>
</protein>
<dbReference type="InterPro" id="IPR000719">
    <property type="entry name" value="Prot_kinase_dom"/>
</dbReference>
<dbReference type="InterPro" id="IPR019844">
    <property type="entry name" value="CSD_CS"/>
</dbReference>
<dbReference type="FunFam" id="1.10.510.10:FF:000021">
    <property type="entry name" value="Serine/threonine protein kinase"/>
    <property type="match status" value="1"/>
</dbReference>
<dbReference type="Proteomes" id="UP000608890">
    <property type="component" value="Unassembled WGS sequence"/>
</dbReference>
<dbReference type="EC" id="2.7.11.1" evidence="1"/>
<keyword evidence="4 7" id="KW-0547">Nucleotide-binding</keyword>
<dbReference type="PRINTS" id="PR00050">
    <property type="entry name" value="COLDSHOCK"/>
</dbReference>
<dbReference type="Pfam" id="PF00069">
    <property type="entry name" value="Pkinase"/>
    <property type="match status" value="1"/>
</dbReference>
<evidence type="ECO:0000313" key="12">
    <source>
        <dbReference type="Proteomes" id="UP000608890"/>
    </source>
</evidence>
<evidence type="ECO:0000256" key="7">
    <source>
        <dbReference type="PROSITE-ProRule" id="PRU10141"/>
    </source>
</evidence>
<proteinExistence type="predicted"/>
<reference evidence="11" key="2">
    <citation type="submission" date="2020-09" db="EMBL/GenBank/DDBJ databases">
        <authorList>
            <person name="Sun Q."/>
            <person name="Zhou Y."/>
        </authorList>
    </citation>
    <scope>NUCLEOTIDE SEQUENCE</scope>
    <source>
        <strain evidence="11">CGMCC 4.7312</strain>
    </source>
</reference>
<evidence type="ECO:0000256" key="3">
    <source>
        <dbReference type="ARBA" id="ARBA00022679"/>
    </source>
</evidence>
<dbReference type="PANTHER" id="PTHR43289:SF34">
    <property type="entry name" value="SERINE_THREONINE-PROTEIN KINASE YBDM-RELATED"/>
    <property type="match status" value="1"/>
</dbReference>
<dbReference type="EMBL" id="BMNB01000023">
    <property type="protein sequence ID" value="GGM53917.1"/>
    <property type="molecule type" value="Genomic_DNA"/>
</dbReference>
<dbReference type="InterPro" id="IPR008271">
    <property type="entry name" value="Ser/Thr_kinase_AS"/>
</dbReference>
<evidence type="ECO:0000256" key="5">
    <source>
        <dbReference type="ARBA" id="ARBA00022777"/>
    </source>
</evidence>
<dbReference type="SMART" id="SM00357">
    <property type="entry name" value="CSP"/>
    <property type="match status" value="1"/>
</dbReference>
<evidence type="ECO:0000256" key="4">
    <source>
        <dbReference type="ARBA" id="ARBA00022741"/>
    </source>
</evidence>
<dbReference type="InterPro" id="IPR002059">
    <property type="entry name" value="CSP_DNA-bd"/>
</dbReference>
<feature type="domain" description="CSD" evidence="10">
    <location>
        <begin position="316"/>
        <end position="380"/>
    </location>
</feature>
<keyword evidence="3" id="KW-0808">Transferase</keyword>
<accession>A0A917U311</accession>
<dbReference type="PROSITE" id="PS00107">
    <property type="entry name" value="PROTEIN_KINASE_ATP"/>
    <property type="match status" value="1"/>
</dbReference>
<comment type="caution">
    <text evidence="11">The sequence shown here is derived from an EMBL/GenBank/DDBJ whole genome shotgun (WGS) entry which is preliminary data.</text>
</comment>
<dbReference type="CDD" id="cd04458">
    <property type="entry name" value="CSP_CDS"/>
    <property type="match status" value="1"/>
</dbReference>
<reference evidence="11" key="1">
    <citation type="journal article" date="2014" name="Int. J. Syst. Evol. Microbiol.">
        <title>Complete genome sequence of Corynebacterium casei LMG S-19264T (=DSM 44701T), isolated from a smear-ripened cheese.</title>
        <authorList>
            <consortium name="US DOE Joint Genome Institute (JGI-PGF)"/>
            <person name="Walter F."/>
            <person name="Albersmeier A."/>
            <person name="Kalinowski J."/>
            <person name="Ruckert C."/>
        </authorList>
    </citation>
    <scope>NUCLEOTIDE SEQUENCE</scope>
    <source>
        <strain evidence="11">CGMCC 4.7312</strain>
    </source>
</reference>
<keyword evidence="2" id="KW-0723">Serine/threonine-protein kinase</keyword>
<evidence type="ECO:0000313" key="11">
    <source>
        <dbReference type="EMBL" id="GGM53917.1"/>
    </source>
</evidence>
<evidence type="ECO:0000256" key="8">
    <source>
        <dbReference type="RuleBase" id="RU000408"/>
    </source>
</evidence>
<feature type="binding site" evidence="7">
    <location>
        <position position="43"/>
    </location>
    <ligand>
        <name>ATP</name>
        <dbReference type="ChEBI" id="CHEBI:30616"/>
    </ligand>
</feature>
<dbReference type="Gene3D" id="3.30.200.20">
    <property type="entry name" value="Phosphorylase Kinase, domain 1"/>
    <property type="match status" value="1"/>
</dbReference>
<dbReference type="InterPro" id="IPR011129">
    <property type="entry name" value="CSD"/>
</dbReference>
<dbReference type="InterPro" id="IPR012340">
    <property type="entry name" value="NA-bd_OB-fold"/>
</dbReference>
<dbReference type="Gene3D" id="2.40.50.140">
    <property type="entry name" value="Nucleic acid-binding proteins"/>
    <property type="match status" value="1"/>
</dbReference>
<evidence type="ECO:0000259" key="10">
    <source>
        <dbReference type="PROSITE" id="PS51857"/>
    </source>
</evidence>
<dbReference type="PROSITE" id="PS50011">
    <property type="entry name" value="PROTEIN_KINASE_DOM"/>
    <property type="match status" value="1"/>
</dbReference>
<dbReference type="PROSITE" id="PS00352">
    <property type="entry name" value="CSD_1"/>
    <property type="match status" value="1"/>
</dbReference>
<dbReference type="InterPro" id="IPR017441">
    <property type="entry name" value="Protein_kinase_ATP_BS"/>
</dbReference>
<dbReference type="InterPro" id="IPR011009">
    <property type="entry name" value="Kinase-like_dom_sf"/>
</dbReference>
<gene>
    <name evidence="11" type="ORF">GCM10011608_43580</name>
</gene>
<keyword evidence="12" id="KW-1185">Reference proteome</keyword>
<dbReference type="PROSITE" id="PS00108">
    <property type="entry name" value="PROTEIN_KINASE_ST"/>
    <property type="match status" value="1"/>
</dbReference>
<dbReference type="SUPFAM" id="SSF50249">
    <property type="entry name" value="Nucleic acid-binding proteins"/>
    <property type="match status" value="1"/>
</dbReference>
<dbReference type="GO" id="GO:0003676">
    <property type="term" value="F:nucleic acid binding"/>
    <property type="evidence" value="ECO:0007669"/>
    <property type="project" value="InterPro"/>
</dbReference>
<dbReference type="PROSITE" id="PS51857">
    <property type="entry name" value="CSD_2"/>
    <property type="match status" value="1"/>
</dbReference>
<dbReference type="CDD" id="cd14014">
    <property type="entry name" value="STKc_PknB_like"/>
    <property type="match status" value="1"/>
</dbReference>